<comment type="subcellular location">
    <subcellularLocation>
        <location evidence="1">Membrane</location>
        <topology evidence="1">Multi-pass membrane protein</topology>
    </subcellularLocation>
</comment>
<dbReference type="OrthoDB" id="10009287at2759"/>
<organism evidence="3">
    <name type="scientific">Daucus carota subsp. sativus</name>
    <name type="common">Carrot</name>
    <dbReference type="NCBI Taxonomy" id="79200"/>
    <lineage>
        <taxon>Eukaryota</taxon>
        <taxon>Viridiplantae</taxon>
        <taxon>Streptophyta</taxon>
        <taxon>Embryophyta</taxon>
        <taxon>Tracheophyta</taxon>
        <taxon>Spermatophyta</taxon>
        <taxon>Magnoliopsida</taxon>
        <taxon>eudicotyledons</taxon>
        <taxon>Gunneridae</taxon>
        <taxon>Pentapetalae</taxon>
        <taxon>asterids</taxon>
        <taxon>campanulids</taxon>
        <taxon>Apiales</taxon>
        <taxon>Apiaceae</taxon>
        <taxon>Apioideae</taxon>
        <taxon>Scandiceae</taxon>
        <taxon>Daucinae</taxon>
        <taxon>Daucus</taxon>
        <taxon>Daucus sect. Daucus</taxon>
    </lineage>
</organism>
<proteinExistence type="inferred from homology"/>
<comment type="similarity">
    <text evidence="1">Belongs to the DP1 family.</text>
</comment>
<name>A0A164VLL8_DAUCS</name>
<accession>A0A164VLL8</accession>
<dbReference type="OMA" id="HGQRQAS"/>
<evidence type="ECO:0000256" key="1">
    <source>
        <dbReference type="RuleBase" id="RU362006"/>
    </source>
</evidence>
<gene>
    <name evidence="3" type="ORF">DCAR_022101</name>
    <name evidence="4" type="ORF">DCAR_0624059</name>
</gene>
<dbReference type="PANTHER" id="PTHR12300:SF176">
    <property type="entry name" value="HVA22-LIKE PROTEIN"/>
    <property type="match status" value="1"/>
</dbReference>
<feature type="region of interest" description="Disordered" evidence="2">
    <location>
        <begin position="170"/>
        <end position="191"/>
    </location>
</feature>
<evidence type="ECO:0000313" key="4">
    <source>
        <dbReference type="EMBL" id="WOH04648.1"/>
    </source>
</evidence>
<dbReference type="KEGG" id="dcr:108225201"/>
<dbReference type="AlphaFoldDB" id="A0A164VLL8"/>
<dbReference type="GO" id="GO:0016020">
    <property type="term" value="C:membrane"/>
    <property type="evidence" value="ECO:0007669"/>
    <property type="project" value="UniProtKB-SubCell"/>
</dbReference>
<dbReference type="EMBL" id="CP093348">
    <property type="protein sequence ID" value="WOH04648.1"/>
    <property type="molecule type" value="Genomic_DNA"/>
</dbReference>
<dbReference type="EMBL" id="LNRQ01000006">
    <property type="protein sequence ID" value="KZM90534.1"/>
    <property type="molecule type" value="Genomic_DNA"/>
</dbReference>
<evidence type="ECO:0000313" key="3">
    <source>
        <dbReference type="EMBL" id="KZM90534.1"/>
    </source>
</evidence>
<dbReference type="Gramene" id="KZM90534">
    <property type="protein sequence ID" value="KZM90534"/>
    <property type="gene ID" value="DCAR_022101"/>
</dbReference>
<dbReference type="PANTHER" id="PTHR12300">
    <property type="entry name" value="HVA22-LIKE PROTEINS"/>
    <property type="match status" value="1"/>
</dbReference>
<feature type="compositionally biased region" description="Basic and acidic residues" evidence="2">
    <location>
        <begin position="179"/>
        <end position="191"/>
    </location>
</feature>
<sequence length="191" mass="21708">MAVLGSNEVGLRMLLYPFASNVVVRTACSSVGVALPVYSTFKAIETKDQIEQQRWLVYWAAYGSFSVAETFADKLISWFPLYHHMKLAFLIWLQLPSVNGARQLYTSHIRPLFLRHQRRLDQVVGFLYTQMGKFFSAREAELQFAKAIGTKIMVSANHIVRDIIYPNQNPANSTIEAPPRPDEASNSDHDE</sequence>
<protein>
    <recommendedName>
        <fullName evidence="1">HVA22-like protein</fullName>
    </recommendedName>
</protein>
<reference evidence="3" key="1">
    <citation type="journal article" date="2016" name="Nat. Genet.">
        <title>A high-quality carrot genome assembly provides new insights into carotenoid accumulation and asterid genome evolution.</title>
        <authorList>
            <person name="Iorizzo M."/>
            <person name="Ellison S."/>
            <person name="Senalik D."/>
            <person name="Zeng P."/>
            <person name="Satapoomin P."/>
            <person name="Huang J."/>
            <person name="Bowman M."/>
            <person name="Iovene M."/>
            <person name="Sanseverino W."/>
            <person name="Cavagnaro P."/>
            <person name="Yildiz M."/>
            <person name="Macko-Podgorni A."/>
            <person name="Moranska E."/>
            <person name="Grzebelus E."/>
            <person name="Grzebelus D."/>
            <person name="Ashrafi H."/>
            <person name="Zheng Z."/>
            <person name="Cheng S."/>
            <person name="Spooner D."/>
            <person name="Van Deynze A."/>
            <person name="Simon P."/>
        </authorList>
    </citation>
    <scope>NUCLEOTIDE SEQUENCE [LARGE SCALE GENOMIC DNA]</scope>
    <source>
        <tissue evidence="3">Leaf</tissue>
    </source>
</reference>
<reference evidence="4" key="2">
    <citation type="submission" date="2022-03" db="EMBL/GenBank/DDBJ databases">
        <title>Draft title - Genomic analysis of global carrot germplasm unveils the trajectory of domestication and the origin of high carotenoid orange carrot.</title>
        <authorList>
            <person name="Iorizzo M."/>
            <person name="Ellison S."/>
            <person name="Senalik D."/>
            <person name="Macko-Podgorni A."/>
            <person name="Grzebelus D."/>
            <person name="Bostan H."/>
            <person name="Rolling W."/>
            <person name="Curaba J."/>
            <person name="Simon P."/>
        </authorList>
    </citation>
    <scope>NUCLEOTIDE SEQUENCE</scope>
    <source>
        <tissue evidence="4">Leaf</tissue>
    </source>
</reference>
<evidence type="ECO:0000256" key="2">
    <source>
        <dbReference type="SAM" id="MobiDB-lite"/>
    </source>
</evidence>
<evidence type="ECO:0000313" key="5">
    <source>
        <dbReference type="Proteomes" id="UP000077755"/>
    </source>
</evidence>
<dbReference type="InterPro" id="IPR004345">
    <property type="entry name" value="TB2_DP1_HVA22"/>
</dbReference>
<keyword evidence="5" id="KW-1185">Reference proteome</keyword>
<dbReference type="Pfam" id="PF03134">
    <property type="entry name" value="TB2_DP1_HVA22"/>
    <property type="match status" value="1"/>
</dbReference>
<dbReference type="Proteomes" id="UP000077755">
    <property type="component" value="Chromosome 6"/>
</dbReference>